<dbReference type="Proteomes" id="UP001156831">
    <property type="component" value="Unassembled WGS sequence"/>
</dbReference>
<sequence length="281" mass="32014">MTDIRRPALKYHGGKWRVAHWVLEHMPPHHAYVEPFGGAGSVLLRKLRSPIEVYNDLDEDVVRLFRVLRDPAQAAELQRVVELTPWSRAEFYACWDPAPGASDVELCRRLVVRSFQAVGSKRARSRNGWRARVDHITPVDSWRRWPDEIPRFVARLREVMIEQRPASDVIALYDSPDTAFFVDPPYLHETRAWGHRSIYDHELTAGEHAALLAQLQAVAGMVLLTGYRSPLYDSTLLPAGWLRVDVHARAQGNRPRVESMWINPAAQRGLRQPSLALVASA</sequence>
<dbReference type="PANTHER" id="PTHR30481:SF4">
    <property type="entry name" value="SITE-SPECIFIC DNA-METHYLTRANSFERASE (ADENINE-SPECIFIC)"/>
    <property type="match status" value="1"/>
</dbReference>
<organism evidence="4 5">
    <name type="scientific">Luteimonas rhizosphaericola</name>
    <dbReference type="NCBI Taxonomy" id="3042024"/>
    <lineage>
        <taxon>Bacteria</taxon>
        <taxon>Pseudomonadati</taxon>
        <taxon>Pseudomonadota</taxon>
        <taxon>Gammaproteobacteria</taxon>
        <taxon>Lysobacterales</taxon>
        <taxon>Lysobacteraceae</taxon>
        <taxon>Luteimonas</taxon>
    </lineage>
</organism>
<keyword evidence="2" id="KW-0808">Transferase</keyword>
<evidence type="ECO:0000256" key="2">
    <source>
        <dbReference type="ARBA" id="ARBA00022679"/>
    </source>
</evidence>
<proteinExistence type="predicted"/>
<dbReference type="PANTHER" id="PTHR30481">
    <property type="entry name" value="DNA ADENINE METHYLASE"/>
    <property type="match status" value="1"/>
</dbReference>
<protein>
    <submittedName>
        <fullName evidence="4">DNA adenine methylase</fullName>
    </submittedName>
</protein>
<dbReference type="InterPro" id="IPR012327">
    <property type="entry name" value="MeTrfase_D12"/>
</dbReference>
<keyword evidence="1 4" id="KW-0489">Methyltransferase</keyword>
<evidence type="ECO:0000256" key="1">
    <source>
        <dbReference type="ARBA" id="ARBA00022603"/>
    </source>
</evidence>
<keyword evidence="3" id="KW-0949">S-adenosyl-L-methionine</keyword>
<dbReference type="InterPro" id="IPR029063">
    <property type="entry name" value="SAM-dependent_MTases_sf"/>
</dbReference>
<dbReference type="GO" id="GO:0032259">
    <property type="term" value="P:methylation"/>
    <property type="evidence" value="ECO:0007669"/>
    <property type="project" value="UniProtKB-KW"/>
</dbReference>
<gene>
    <name evidence="4" type="ORF">QFW80_16575</name>
</gene>
<evidence type="ECO:0000256" key="3">
    <source>
        <dbReference type="ARBA" id="ARBA00022691"/>
    </source>
</evidence>
<keyword evidence="5" id="KW-1185">Reference proteome</keyword>
<dbReference type="EMBL" id="JARXRN010000029">
    <property type="protein sequence ID" value="MDH5832134.1"/>
    <property type="molecule type" value="Genomic_DNA"/>
</dbReference>
<name>A0ABT6JN82_9GAMM</name>
<comment type="caution">
    <text evidence="4">The sequence shown here is derived from an EMBL/GenBank/DDBJ whole genome shotgun (WGS) entry which is preliminary data.</text>
</comment>
<dbReference type="RefSeq" id="WP_280603147.1">
    <property type="nucleotide sequence ID" value="NZ_JARXRN010000029.1"/>
</dbReference>
<evidence type="ECO:0000313" key="5">
    <source>
        <dbReference type="Proteomes" id="UP001156831"/>
    </source>
</evidence>
<dbReference type="Pfam" id="PF02086">
    <property type="entry name" value="MethyltransfD12"/>
    <property type="match status" value="1"/>
</dbReference>
<accession>A0ABT6JN82</accession>
<dbReference type="PRINTS" id="PR00505">
    <property type="entry name" value="D12N6MTFRASE"/>
</dbReference>
<reference evidence="4 5" key="1">
    <citation type="submission" date="2023-04" db="EMBL/GenBank/DDBJ databases">
        <title>Luteimonas sp. M1R5S18.</title>
        <authorList>
            <person name="Sun J.-Q."/>
        </authorList>
    </citation>
    <scope>NUCLEOTIDE SEQUENCE [LARGE SCALE GENOMIC DNA]</scope>
    <source>
        <strain evidence="4 5">M1R5S18</strain>
    </source>
</reference>
<dbReference type="Gene3D" id="3.40.50.150">
    <property type="entry name" value="Vaccinia Virus protein VP39"/>
    <property type="match status" value="2"/>
</dbReference>
<dbReference type="SUPFAM" id="SSF53335">
    <property type="entry name" value="S-adenosyl-L-methionine-dependent methyltransferases"/>
    <property type="match status" value="1"/>
</dbReference>
<dbReference type="GO" id="GO:0008168">
    <property type="term" value="F:methyltransferase activity"/>
    <property type="evidence" value="ECO:0007669"/>
    <property type="project" value="UniProtKB-KW"/>
</dbReference>
<evidence type="ECO:0000313" key="4">
    <source>
        <dbReference type="EMBL" id="MDH5832134.1"/>
    </source>
</evidence>